<evidence type="ECO:0000256" key="1">
    <source>
        <dbReference type="SAM" id="MobiDB-lite"/>
    </source>
</evidence>
<dbReference type="AlphaFoldDB" id="A0A0C9YZ56"/>
<feature type="region of interest" description="Disordered" evidence="1">
    <location>
        <begin position="719"/>
        <end position="750"/>
    </location>
</feature>
<dbReference type="PANTHER" id="PTHR33096">
    <property type="entry name" value="CXC2 DOMAIN-CONTAINING PROTEIN"/>
    <property type="match status" value="1"/>
</dbReference>
<accession>A0A0C9YZ56</accession>
<evidence type="ECO:0000313" key="3">
    <source>
        <dbReference type="Proteomes" id="UP000054018"/>
    </source>
</evidence>
<reference evidence="2 3" key="1">
    <citation type="submission" date="2014-04" db="EMBL/GenBank/DDBJ databases">
        <authorList>
            <consortium name="DOE Joint Genome Institute"/>
            <person name="Kuo A."/>
            <person name="Kohler A."/>
            <person name="Costa M.D."/>
            <person name="Nagy L.G."/>
            <person name="Floudas D."/>
            <person name="Copeland A."/>
            <person name="Barry K.W."/>
            <person name="Cichocki N."/>
            <person name="Veneault-Fourrey C."/>
            <person name="LaButti K."/>
            <person name="Lindquist E.A."/>
            <person name="Lipzen A."/>
            <person name="Lundell T."/>
            <person name="Morin E."/>
            <person name="Murat C."/>
            <person name="Sun H."/>
            <person name="Tunlid A."/>
            <person name="Henrissat B."/>
            <person name="Grigoriev I.V."/>
            <person name="Hibbett D.S."/>
            <person name="Martin F."/>
            <person name="Nordberg H.P."/>
            <person name="Cantor M.N."/>
            <person name="Hua S.X."/>
        </authorList>
    </citation>
    <scope>NUCLEOTIDE SEQUENCE [LARGE SCALE GENOMIC DNA]</scope>
    <source>
        <strain evidence="2 3">441</strain>
    </source>
</reference>
<keyword evidence="3" id="KW-1185">Reference proteome</keyword>
<feature type="non-terminal residue" evidence="2">
    <location>
        <position position="1"/>
    </location>
</feature>
<evidence type="ECO:0000313" key="2">
    <source>
        <dbReference type="EMBL" id="KIK13138.1"/>
    </source>
</evidence>
<dbReference type="PANTHER" id="PTHR33096:SF1">
    <property type="entry name" value="CXC1-LIKE CYSTEINE CLUSTER ASSOCIATED WITH KDZ TRANSPOSASES DOMAIN-CONTAINING PROTEIN"/>
    <property type="match status" value="1"/>
</dbReference>
<proteinExistence type="predicted"/>
<feature type="compositionally biased region" description="Acidic residues" evidence="1">
    <location>
        <begin position="732"/>
        <end position="746"/>
    </location>
</feature>
<sequence>GVVPCAPLHPHTAVMIDALELYRVARNRSPHLSIQAFVKTISDLQGVQYRPYLTHLFSIALDVYLQMRLVDDLILKALCRDTPDWRLKNSCLACTYTLEDKLDLKFKLLFAMDGNDSLKRISRAAIGGYESTAEGIGVRFVGDDRYLSRSFVDQFGMGGGNESLTESMADNENPCAGRWKNMKEDATSRMWGVFDKAGIFMAICRHGFSLMIADIVQSGEQAKYPLAVVSKLLDLFGDNLAGGYDIGCKFGTTLNRSMVGPWAQALNYTSLIPAFQGYTHQRLCQLHFLSRYVDGLGLEDLEGCERMFSKTNGLASAVHYASSFHCCQAIAGYVAHNDEYEVYQNLTTMILNNYKQAVRIIQEGKSALLRLMDEIGITDASVFSAWLLEEKEYLTARSREPEEETLQMEYWQKLVNLDASRDLTWTMATPSSASTPSFVLKDIAATTRKETMRRHAMENFEKDLKMAQDLEIKLGVTKRWVPEDEEWQTVGRLVANRKYQHCLDQLESLVVAQIFELSKMNQAGTGYKLRKHIAKALKARSATIRTALDRFNTATRACVPLRRQLTFEEVVEYTFLTDFDLLRNATHEDISQHLWASPATCAAMDQYFKVCRAEEEIKCLNVEIRCIITYLRDEDRYVKACIAQLEVSHPPLAHQVQLHHNVRARFTDHHLHLLTEVANLHGFTGTTVAGKSTKTNLGDSAGEPATIIPSAISIATVPTSSHAVPDSGDNSSDLDELDADEGEYGDDSSTLTLQEIIRISSDGYGVQK</sequence>
<dbReference type="STRING" id="765257.A0A0C9YZ56"/>
<dbReference type="EMBL" id="KN834017">
    <property type="protein sequence ID" value="KIK13138.1"/>
    <property type="molecule type" value="Genomic_DNA"/>
</dbReference>
<dbReference type="HOGENOM" id="CLU_013084_2_1_1"/>
<dbReference type="Proteomes" id="UP000054018">
    <property type="component" value="Unassembled WGS sequence"/>
</dbReference>
<reference evidence="3" key="2">
    <citation type="submission" date="2015-01" db="EMBL/GenBank/DDBJ databases">
        <title>Evolutionary Origins and Diversification of the Mycorrhizal Mutualists.</title>
        <authorList>
            <consortium name="DOE Joint Genome Institute"/>
            <consortium name="Mycorrhizal Genomics Consortium"/>
            <person name="Kohler A."/>
            <person name="Kuo A."/>
            <person name="Nagy L.G."/>
            <person name="Floudas D."/>
            <person name="Copeland A."/>
            <person name="Barry K.W."/>
            <person name="Cichocki N."/>
            <person name="Veneault-Fourrey C."/>
            <person name="LaButti K."/>
            <person name="Lindquist E.A."/>
            <person name="Lipzen A."/>
            <person name="Lundell T."/>
            <person name="Morin E."/>
            <person name="Murat C."/>
            <person name="Riley R."/>
            <person name="Ohm R."/>
            <person name="Sun H."/>
            <person name="Tunlid A."/>
            <person name="Henrissat B."/>
            <person name="Grigoriev I.V."/>
            <person name="Hibbett D.S."/>
            <person name="Martin F."/>
        </authorList>
    </citation>
    <scope>NUCLEOTIDE SEQUENCE [LARGE SCALE GENOMIC DNA]</scope>
    <source>
        <strain evidence="3">441</strain>
    </source>
</reference>
<organism evidence="2 3">
    <name type="scientific">Pisolithus microcarpus 441</name>
    <dbReference type="NCBI Taxonomy" id="765257"/>
    <lineage>
        <taxon>Eukaryota</taxon>
        <taxon>Fungi</taxon>
        <taxon>Dikarya</taxon>
        <taxon>Basidiomycota</taxon>
        <taxon>Agaricomycotina</taxon>
        <taxon>Agaricomycetes</taxon>
        <taxon>Agaricomycetidae</taxon>
        <taxon>Boletales</taxon>
        <taxon>Sclerodermatineae</taxon>
        <taxon>Pisolithaceae</taxon>
        <taxon>Pisolithus</taxon>
    </lineage>
</organism>
<name>A0A0C9YZ56_9AGAM</name>
<dbReference type="InterPro" id="IPR040521">
    <property type="entry name" value="KDZ"/>
</dbReference>
<gene>
    <name evidence="2" type="ORF">PISMIDRAFT_119443</name>
</gene>
<protein>
    <submittedName>
        <fullName evidence="2">Unplaced genomic scaffold scaffold_333, whole genome shotgun sequence</fullName>
    </submittedName>
</protein>
<dbReference type="Pfam" id="PF18758">
    <property type="entry name" value="KDZ"/>
    <property type="match status" value="1"/>
</dbReference>
<dbReference type="OrthoDB" id="3246730at2759"/>